<dbReference type="KEGG" id="ftj:FTUN_5417"/>
<organism evidence="2 3">
    <name type="scientific">Frigoriglobus tundricola</name>
    <dbReference type="NCBI Taxonomy" id="2774151"/>
    <lineage>
        <taxon>Bacteria</taxon>
        <taxon>Pseudomonadati</taxon>
        <taxon>Planctomycetota</taxon>
        <taxon>Planctomycetia</taxon>
        <taxon>Gemmatales</taxon>
        <taxon>Gemmataceae</taxon>
        <taxon>Frigoriglobus</taxon>
    </lineage>
</organism>
<dbReference type="Proteomes" id="UP000503447">
    <property type="component" value="Chromosome"/>
</dbReference>
<keyword evidence="3" id="KW-1185">Reference proteome</keyword>
<keyword evidence="1" id="KW-0472">Membrane</keyword>
<dbReference type="EMBL" id="CP053452">
    <property type="protein sequence ID" value="QJW97837.1"/>
    <property type="molecule type" value="Genomic_DNA"/>
</dbReference>
<dbReference type="RefSeq" id="WP_171473136.1">
    <property type="nucleotide sequence ID" value="NZ_CP053452.2"/>
</dbReference>
<accession>A0A6M5YUR1</accession>
<feature type="transmembrane region" description="Helical" evidence="1">
    <location>
        <begin position="79"/>
        <end position="103"/>
    </location>
</feature>
<feature type="transmembrane region" description="Helical" evidence="1">
    <location>
        <begin position="294"/>
        <end position="313"/>
    </location>
</feature>
<keyword evidence="1" id="KW-1133">Transmembrane helix</keyword>
<evidence type="ECO:0000256" key="1">
    <source>
        <dbReference type="SAM" id="Phobius"/>
    </source>
</evidence>
<evidence type="ECO:0000313" key="2">
    <source>
        <dbReference type="EMBL" id="QJW97837.1"/>
    </source>
</evidence>
<dbReference type="AlphaFoldDB" id="A0A6M5YUR1"/>
<protein>
    <submittedName>
        <fullName evidence="2">Uncharacterized protein</fullName>
    </submittedName>
</protein>
<feature type="transmembrane region" description="Helical" evidence="1">
    <location>
        <begin position="124"/>
        <end position="146"/>
    </location>
</feature>
<feature type="transmembrane region" description="Helical" evidence="1">
    <location>
        <begin position="269"/>
        <end position="288"/>
    </location>
</feature>
<proteinExistence type="predicted"/>
<feature type="transmembrane region" description="Helical" evidence="1">
    <location>
        <begin position="204"/>
        <end position="230"/>
    </location>
</feature>
<gene>
    <name evidence="2" type="ORF">FTUN_5417</name>
</gene>
<evidence type="ECO:0000313" key="3">
    <source>
        <dbReference type="Proteomes" id="UP000503447"/>
    </source>
</evidence>
<sequence>MNDGSTAAPPAVADRALDFWSRFRDTFGPALVGLVGGGLTVGVVYVSVAQLLKNASMTYAAFPSEQPPWLVRDISLPPVIGVVFALIGLVAPFAMGLATAWLVRERDRWGEISAGLTTGLMGSLAAYVVGIGWAVTLAMAVVPSIADLTLLGESTRAPTEATAAPSDRLAQKYPDLKDKPADERGLVFFSKIISDQIAGSAYGIWLGVGLSLATVGVLGFCGTLAGGWLFRRGGSWKSIVWPYLELTVSTSVTAGWLIARCIDDRRPMAWFEAVCLVAVTVLVLAGVVGRWNALLRVTIAVTWVLVLSGAGFGGRMPAEVAYSAYALLGVLLARHWFYSGRRPVVAPV</sequence>
<keyword evidence="1" id="KW-0812">Transmembrane</keyword>
<feature type="transmembrane region" description="Helical" evidence="1">
    <location>
        <begin position="30"/>
        <end position="52"/>
    </location>
</feature>
<feature type="transmembrane region" description="Helical" evidence="1">
    <location>
        <begin position="320"/>
        <end position="338"/>
    </location>
</feature>
<reference evidence="3" key="1">
    <citation type="submission" date="2020-05" db="EMBL/GenBank/DDBJ databases">
        <title>Frigoriglobus tundricola gen. nov., sp. nov., a psychrotolerant cellulolytic planctomycete of the family Gemmataceae with two divergent copies of 16S rRNA gene.</title>
        <authorList>
            <person name="Kulichevskaya I.S."/>
            <person name="Ivanova A.A."/>
            <person name="Naumoff D.G."/>
            <person name="Beletsky A.V."/>
            <person name="Rijpstra W.I.C."/>
            <person name="Sinninghe Damste J.S."/>
            <person name="Mardanov A.V."/>
            <person name="Ravin N.V."/>
            <person name="Dedysh S.N."/>
        </authorList>
    </citation>
    <scope>NUCLEOTIDE SEQUENCE [LARGE SCALE GENOMIC DNA]</scope>
    <source>
        <strain evidence="3">PL17</strain>
    </source>
</reference>
<name>A0A6M5YUR1_9BACT</name>